<keyword evidence="2" id="KW-0472">Membrane</keyword>
<evidence type="ECO:0000256" key="2">
    <source>
        <dbReference type="SAM" id="Phobius"/>
    </source>
</evidence>
<dbReference type="OrthoDB" id="2423111at2759"/>
<comment type="caution">
    <text evidence="3">The sequence shown here is derived from an EMBL/GenBank/DDBJ whole genome shotgun (WGS) entry which is preliminary data.</text>
</comment>
<dbReference type="EMBL" id="JAAAIP010000346">
    <property type="protein sequence ID" value="KAG0318901.1"/>
    <property type="molecule type" value="Genomic_DNA"/>
</dbReference>
<feature type="transmembrane region" description="Helical" evidence="2">
    <location>
        <begin position="67"/>
        <end position="86"/>
    </location>
</feature>
<keyword evidence="2" id="KW-0812">Transmembrane</keyword>
<organism evidence="3 4">
    <name type="scientific">Dissophora globulifera</name>
    <dbReference type="NCBI Taxonomy" id="979702"/>
    <lineage>
        <taxon>Eukaryota</taxon>
        <taxon>Fungi</taxon>
        <taxon>Fungi incertae sedis</taxon>
        <taxon>Mucoromycota</taxon>
        <taxon>Mortierellomycotina</taxon>
        <taxon>Mortierellomycetes</taxon>
        <taxon>Mortierellales</taxon>
        <taxon>Mortierellaceae</taxon>
        <taxon>Dissophora</taxon>
    </lineage>
</organism>
<name>A0A9P6RJ34_9FUNG</name>
<proteinExistence type="predicted"/>
<gene>
    <name evidence="3" type="ORF">BGZ99_005374</name>
</gene>
<evidence type="ECO:0000313" key="4">
    <source>
        <dbReference type="Proteomes" id="UP000738325"/>
    </source>
</evidence>
<sequence length="199" mass="21178">MSSLNAIREYLFSGSSQIAALTAPISPLEKRSLMRIEKRIDTCSSTAYCPDGYHCVSAFYCKKNFSYVWIAVIGGAVLLCIIVACLNHCRNRPAATPQAVVVPAPGQAPNHATHYPPQQFSPPPSGDSVALGVYPPLGSSPYPMKPIEAYPVQSSPPVYSSYPLASGSHMPASEFTGGPAPPTPYPVPQSEVHSHAPPK</sequence>
<evidence type="ECO:0000256" key="1">
    <source>
        <dbReference type="SAM" id="MobiDB-lite"/>
    </source>
</evidence>
<keyword evidence="4" id="KW-1185">Reference proteome</keyword>
<accession>A0A9P6RJ34</accession>
<protein>
    <submittedName>
        <fullName evidence="3">Uncharacterized protein</fullName>
    </submittedName>
</protein>
<evidence type="ECO:0000313" key="3">
    <source>
        <dbReference type="EMBL" id="KAG0318901.1"/>
    </source>
</evidence>
<feature type="region of interest" description="Disordered" evidence="1">
    <location>
        <begin position="105"/>
        <end position="126"/>
    </location>
</feature>
<dbReference type="Proteomes" id="UP000738325">
    <property type="component" value="Unassembled WGS sequence"/>
</dbReference>
<keyword evidence="2" id="KW-1133">Transmembrane helix</keyword>
<reference evidence="3" key="1">
    <citation type="journal article" date="2020" name="Fungal Divers.">
        <title>Resolving the Mortierellaceae phylogeny through synthesis of multi-gene phylogenetics and phylogenomics.</title>
        <authorList>
            <person name="Vandepol N."/>
            <person name="Liber J."/>
            <person name="Desiro A."/>
            <person name="Na H."/>
            <person name="Kennedy M."/>
            <person name="Barry K."/>
            <person name="Grigoriev I.V."/>
            <person name="Miller A.N."/>
            <person name="O'Donnell K."/>
            <person name="Stajich J.E."/>
            <person name="Bonito G."/>
        </authorList>
    </citation>
    <scope>NUCLEOTIDE SEQUENCE</scope>
    <source>
        <strain evidence="3">REB-010B</strain>
    </source>
</reference>
<dbReference type="AlphaFoldDB" id="A0A9P6RJ34"/>
<feature type="region of interest" description="Disordered" evidence="1">
    <location>
        <begin position="170"/>
        <end position="199"/>
    </location>
</feature>